<protein>
    <submittedName>
        <fullName evidence="2">Uncharacterized protein</fullName>
    </submittedName>
</protein>
<reference evidence="2" key="1">
    <citation type="journal article" date="2010" name="Science">
        <title>Plasticity of animal genome architecture unmasked by rapid evolution of a pelagic tunicate.</title>
        <authorList>
            <person name="Denoeud F."/>
            <person name="Henriet S."/>
            <person name="Mungpakdee S."/>
            <person name="Aury J.M."/>
            <person name="Da Silva C."/>
            <person name="Brinkmann H."/>
            <person name="Mikhaleva J."/>
            <person name="Olsen L.C."/>
            <person name="Jubin C."/>
            <person name="Canestro C."/>
            <person name="Bouquet J.M."/>
            <person name="Danks G."/>
            <person name="Poulain J."/>
            <person name="Campsteijn C."/>
            <person name="Adamski M."/>
            <person name="Cross I."/>
            <person name="Yadetie F."/>
            <person name="Muffato M."/>
            <person name="Louis A."/>
            <person name="Butcher S."/>
            <person name="Tsagkogeorga G."/>
            <person name="Konrad A."/>
            <person name="Singh S."/>
            <person name="Jensen M.F."/>
            <person name="Cong E.H."/>
            <person name="Eikeseth-Otteraa H."/>
            <person name="Noel B."/>
            <person name="Anthouard V."/>
            <person name="Porcel B.M."/>
            <person name="Kachouri-Lafond R."/>
            <person name="Nishino A."/>
            <person name="Ugolini M."/>
            <person name="Chourrout P."/>
            <person name="Nishida H."/>
            <person name="Aasland R."/>
            <person name="Huzurbazar S."/>
            <person name="Westhof E."/>
            <person name="Delsuc F."/>
            <person name="Lehrach H."/>
            <person name="Reinhardt R."/>
            <person name="Weissenbach J."/>
            <person name="Roy S.W."/>
            <person name="Artiguenave F."/>
            <person name="Postlethwait J.H."/>
            <person name="Manak J.R."/>
            <person name="Thompson E.M."/>
            <person name="Jaillon O."/>
            <person name="Du Pasquier L."/>
            <person name="Boudinot P."/>
            <person name="Liberles D.A."/>
            <person name="Volff J.N."/>
            <person name="Philippe H."/>
            <person name="Lenhard B."/>
            <person name="Roest Crollius H."/>
            <person name="Wincker P."/>
            <person name="Chourrout D."/>
        </authorList>
    </citation>
    <scope>NUCLEOTIDE SEQUENCE [LARGE SCALE GENOMIC DNA]</scope>
</reference>
<dbReference type="EMBL" id="FN654476">
    <property type="protein sequence ID" value="CBY34106.1"/>
    <property type="molecule type" value="Genomic_DNA"/>
</dbReference>
<proteinExistence type="predicted"/>
<feature type="transmembrane region" description="Helical" evidence="1">
    <location>
        <begin position="107"/>
        <end position="128"/>
    </location>
</feature>
<sequence length="204" mass="23154">YEKFNNLRVEQIIASNQNSRRCSSRAGYGNAKIPKHPRRGTIFKKSMKFREKSSNSDALSLAFKQSMKTRRTTLNKDIVYRQSVETFMDIYVSEQKPKFNTIRDAQVMTAMLINIAAISANAQAPMIFGAQDDKFSKETFSYISAGIVIALLLFFILILKRIATLDDTFCGCFFCKLSNSSFCPGENDEFANLTSSSILFYDLF</sequence>
<feature type="transmembrane region" description="Helical" evidence="1">
    <location>
        <begin position="140"/>
        <end position="159"/>
    </location>
</feature>
<dbReference type="Proteomes" id="UP000011014">
    <property type="component" value="Unassembled WGS sequence"/>
</dbReference>
<organism evidence="2">
    <name type="scientific">Oikopleura dioica</name>
    <name type="common">Tunicate</name>
    <dbReference type="NCBI Taxonomy" id="34765"/>
    <lineage>
        <taxon>Eukaryota</taxon>
        <taxon>Metazoa</taxon>
        <taxon>Chordata</taxon>
        <taxon>Tunicata</taxon>
        <taxon>Appendicularia</taxon>
        <taxon>Copelata</taxon>
        <taxon>Oikopleuridae</taxon>
        <taxon>Oikopleura</taxon>
    </lineage>
</organism>
<accession>E4YF19</accession>
<keyword evidence="1" id="KW-0472">Membrane</keyword>
<evidence type="ECO:0000256" key="1">
    <source>
        <dbReference type="SAM" id="Phobius"/>
    </source>
</evidence>
<gene>
    <name evidence="2" type="ORF">GSOID_T00024102001</name>
</gene>
<dbReference type="AlphaFoldDB" id="E4YF19"/>
<evidence type="ECO:0000313" key="2">
    <source>
        <dbReference type="EMBL" id="CBY34106.1"/>
    </source>
</evidence>
<keyword evidence="1" id="KW-0812">Transmembrane</keyword>
<feature type="non-terminal residue" evidence="2">
    <location>
        <position position="1"/>
    </location>
</feature>
<name>E4YF19_OIKDI</name>
<keyword evidence="1" id="KW-1133">Transmembrane helix</keyword>